<feature type="chain" id="PRO_5035299577" evidence="1">
    <location>
        <begin position="25"/>
        <end position="541"/>
    </location>
</feature>
<dbReference type="EMBL" id="JADKPV010000004">
    <property type="protein sequence ID" value="MBF4501412.1"/>
    <property type="molecule type" value="Genomic_DNA"/>
</dbReference>
<evidence type="ECO:0000256" key="1">
    <source>
        <dbReference type="SAM" id="SignalP"/>
    </source>
</evidence>
<evidence type="ECO:0000313" key="3">
    <source>
        <dbReference type="EMBL" id="MBF4501412.1"/>
    </source>
</evidence>
<feature type="domain" description="SLH" evidence="2">
    <location>
        <begin position="89"/>
        <end position="152"/>
    </location>
</feature>
<evidence type="ECO:0000259" key="2">
    <source>
        <dbReference type="PROSITE" id="PS51272"/>
    </source>
</evidence>
<comment type="caution">
    <text evidence="3">The sequence shown here is derived from an EMBL/GenBank/DDBJ whole genome shotgun (WGS) entry which is preliminary data.</text>
</comment>
<dbReference type="PANTHER" id="PTHR43308">
    <property type="entry name" value="OUTER MEMBRANE PROTEIN ALPHA-RELATED"/>
    <property type="match status" value="1"/>
</dbReference>
<dbReference type="AlphaFoldDB" id="A0A8J7KCF5"/>
<dbReference type="PANTHER" id="PTHR43308:SF5">
    <property type="entry name" value="S-LAYER PROTEIN _ PEPTIDOGLYCAN ENDO-BETA-N-ACETYLGLUCOSAMINIDASE"/>
    <property type="match status" value="1"/>
</dbReference>
<feature type="signal peptide" evidence="1">
    <location>
        <begin position="1"/>
        <end position="24"/>
    </location>
</feature>
<dbReference type="RefSeq" id="WP_194562898.1">
    <property type="nucleotide sequence ID" value="NZ_JADKPV010000004.1"/>
</dbReference>
<reference evidence="3" key="1">
    <citation type="submission" date="2020-11" db="EMBL/GenBank/DDBJ databases">
        <title>Multidrug resistant novel bacterium Savagea serpentis sp. nov., isolated from the scats of a vine snake (Ahaetulla nasuta).</title>
        <authorList>
            <person name="Venkata Ramana V."/>
            <person name="Vikas Patil S."/>
            <person name="Yogita Lugani V."/>
        </authorList>
    </citation>
    <scope>NUCLEOTIDE SEQUENCE</scope>
    <source>
        <strain evidence="3">SN6</strain>
    </source>
</reference>
<feature type="domain" description="SLH" evidence="2">
    <location>
        <begin position="153"/>
        <end position="212"/>
    </location>
</feature>
<organism evidence="3 4">
    <name type="scientific">Savagea serpentis</name>
    <dbReference type="NCBI Taxonomy" id="2785297"/>
    <lineage>
        <taxon>Bacteria</taxon>
        <taxon>Bacillati</taxon>
        <taxon>Bacillota</taxon>
        <taxon>Bacilli</taxon>
        <taxon>Bacillales</taxon>
        <taxon>Caryophanaceae</taxon>
        <taxon>Savagea</taxon>
    </lineage>
</organism>
<dbReference type="InterPro" id="IPR051465">
    <property type="entry name" value="Cell_Envelope_Struct_Comp"/>
</dbReference>
<dbReference type="PROSITE" id="PS51272">
    <property type="entry name" value="SLH"/>
    <property type="match status" value="3"/>
</dbReference>
<keyword evidence="1" id="KW-0732">Signal</keyword>
<sequence>MNRKWFISFALMVMYMIMPWHVEAANFKDVPKQSPYYEGIDYLTERSIISGYPDGTFRPNAYVTRGEAAKMIASTLEHHHYPLHVQQSSVLYYKDLSLNTWYYPYVVKLNAIGAMQGYQDHTFRLKDSIQRDQFAKITSTAFQLEPVYGDRYFSDLTPSHWSYPFIQTLATKGMIQKPKNSKYQASHRITRGEVADILYRAVRWEQQNAHMWKGEENPELPNLYSLQRKQQQQAAYKRYVKPVPKQKFAVHPKLTLPYRPGQLTETYKQQSLQAIYYVRAVAGLTNPLRITTPYMEEAQAAAFVLALNNIGLSHEPVKPPHLSSSFYEKAYNGASTSNIAYGYDDIASSIYYGYMMDSDSINRQDVGHRRWLICPCLSTVGFGEAKTDTIFEEERTYSAIKLFDHYVVPPVTHNVQYVTWPAEGAFPMDLFVPSQIHEALPWSVSLSPEFYNTPQRSKVVVNLKRVRDGKRWTFSANRSDGFFNVEASNYGRSGPTIIFQPTVKTIYPVRNEEVFEVEVKGIQDKTGKATVLRYHTVIYDH</sequence>
<gene>
    <name evidence="3" type="ORF">IRY55_08565</name>
</gene>
<accession>A0A8J7KCF5</accession>
<keyword evidence="4" id="KW-1185">Reference proteome</keyword>
<feature type="domain" description="SLH" evidence="2">
    <location>
        <begin position="23"/>
        <end position="86"/>
    </location>
</feature>
<dbReference type="Pfam" id="PF00395">
    <property type="entry name" value="SLH"/>
    <property type="match status" value="2"/>
</dbReference>
<name>A0A8J7KCF5_9BACL</name>
<protein>
    <submittedName>
        <fullName evidence="3">S-layer homology domain-containing protein</fullName>
    </submittedName>
</protein>
<dbReference type="InterPro" id="IPR001119">
    <property type="entry name" value="SLH_dom"/>
</dbReference>
<dbReference type="Proteomes" id="UP000622653">
    <property type="component" value="Unassembled WGS sequence"/>
</dbReference>
<evidence type="ECO:0000313" key="4">
    <source>
        <dbReference type="Proteomes" id="UP000622653"/>
    </source>
</evidence>
<proteinExistence type="predicted"/>